<dbReference type="Proteomes" id="UP000003704">
    <property type="component" value="Unassembled WGS sequence"/>
</dbReference>
<reference evidence="13 14" key="1">
    <citation type="journal article" date="2012" name="J. Bacteriol.">
        <title>Genome Sequence of n-Alkane-Degrading Hydrocarboniphaga effusa Strain AP103T (ATCC BAA-332T).</title>
        <authorList>
            <person name="Chang H.K."/>
            <person name="Zylstra G.J."/>
            <person name="Chae J.C."/>
        </authorList>
    </citation>
    <scope>NUCLEOTIDE SEQUENCE [LARGE SCALE GENOMIC DNA]</scope>
    <source>
        <strain evidence="13 14">AP103</strain>
    </source>
</reference>
<keyword evidence="11" id="KW-0175">Coiled coil</keyword>
<dbReference type="GO" id="GO:0007165">
    <property type="term" value="P:signal transduction"/>
    <property type="evidence" value="ECO:0007669"/>
    <property type="project" value="UniProtKB-KW"/>
</dbReference>
<gene>
    <name evidence="13" type="ORF">WQQ_36700</name>
</gene>
<keyword evidence="7" id="KW-0472">Membrane</keyword>
<protein>
    <recommendedName>
        <fullName evidence="12">Methyl-accepting transducer domain-containing protein</fullName>
    </recommendedName>
</protein>
<comment type="subcellular location">
    <subcellularLocation>
        <location evidence="1">Cell membrane</location>
        <topology evidence="1">Multi-pass membrane protein</topology>
    </subcellularLocation>
</comment>
<evidence type="ECO:0000256" key="3">
    <source>
        <dbReference type="ARBA" id="ARBA00022481"/>
    </source>
</evidence>
<evidence type="ECO:0000256" key="4">
    <source>
        <dbReference type="ARBA" id="ARBA00022500"/>
    </source>
</evidence>
<dbReference type="GO" id="GO:0005886">
    <property type="term" value="C:plasma membrane"/>
    <property type="evidence" value="ECO:0007669"/>
    <property type="project" value="UniProtKB-SubCell"/>
</dbReference>
<dbReference type="PANTHER" id="PTHR32089:SF39">
    <property type="entry name" value="METHYL-ACCEPTING CHEMOTAXIS PROTEIN HLYB"/>
    <property type="match status" value="1"/>
</dbReference>
<keyword evidence="2" id="KW-1003">Cell membrane</keyword>
<dbReference type="AlphaFoldDB" id="I8T3K4"/>
<dbReference type="GO" id="GO:0006935">
    <property type="term" value="P:chemotaxis"/>
    <property type="evidence" value="ECO:0007669"/>
    <property type="project" value="UniProtKB-KW"/>
</dbReference>
<dbReference type="Gene3D" id="1.10.287.950">
    <property type="entry name" value="Methyl-accepting chemotaxis protein"/>
    <property type="match status" value="1"/>
</dbReference>
<proteinExistence type="inferred from homology"/>
<organism evidence="13 14">
    <name type="scientific">Hydrocarboniphaga effusa AP103</name>
    <dbReference type="NCBI Taxonomy" id="1172194"/>
    <lineage>
        <taxon>Bacteria</taxon>
        <taxon>Pseudomonadati</taxon>
        <taxon>Pseudomonadota</taxon>
        <taxon>Gammaproteobacteria</taxon>
        <taxon>Nevskiales</taxon>
        <taxon>Nevskiaceae</taxon>
        <taxon>Hydrocarboniphaga</taxon>
    </lineage>
</organism>
<evidence type="ECO:0000313" key="14">
    <source>
        <dbReference type="Proteomes" id="UP000003704"/>
    </source>
</evidence>
<dbReference type="RefSeq" id="WP_007186607.1">
    <property type="nucleotide sequence ID" value="NZ_AKGD01000003.1"/>
</dbReference>
<evidence type="ECO:0000256" key="8">
    <source>
        <dbReference type="ARBA" id="ARBA00023224"/>
    </source>
</evidence>
<dbReference type="PANTHER" id="PTHR32089">
    <property type="entry name" value="METHYL-ACCEPTING CHEMOTAXIS PROTEIN MCPB"/>
    <property type="match status" value="1"/>
</dbReference>
<dbReference type="SMART" id="SM00283">
    <property type="entry name" value="MA"/>
    <property type="match status" value="1"/>
</dbReference>
<dbReference type="GO" id="GO:0004888">
    <property type="term" value="F:transmembrane signaling receptor activity"/>
    <property type="evidence" value="ECO:0007669"/>
    <property type="project" value="InterPro"/>
</dbReference>
<dbReference type="InterPro" id="IPR004089">
    <property type="entry name" value="MCPsignal_dom"/>
</dbReference>
<dbReference type="EMBL" id="AKGD01000003">
    <property type="protein sequence ID" value="EIT68475.1"/>
    <property type="molecule type" value="Genomic_DNA"/>
</dbReference>
<dbReference type="PRINTS" id="PR00260">
    <property type="entry name" value="CHEMTRNSDUCR"/>
</dbReference>
<evidence type="ECO:0000259" key="12">
    <source>
        <dbReference type="PROSITE" id="PS50111"/>
    </source>
</evidence>
<evidence type="ECO:0000256" key="7">
    <source>
        <dbReference type="ARBA" id="ARBA00023136"/>
    </source>
</evidence>
<dbReference type="Pfam" id="PF00015">
    <property type="entry name" value="MCPsignal"/>
    <property type="match status" value="1"/>
</dbReference>
<evidence type="ECO:0000313" key="13">
    <source>
        <dbReference type="EMBL" id="EIT68475.1"/>
    </source>
</evidence>
<sequence length="420" mass="44792">MTKIDSIPSVLAQVHVPALAGSLALAVAAMTRLPPFADGLCVAAAAAGWGYFFWRRNRERSERAQQRGALSRQQQDHDRRLAEIREGLAGEVGGLAHEITRVRGLVQSAIRQLTTSFEAMNQHARQQNAVVARILDQADADGAQNVGVRHFAELAGRLTGDLVDTLAEAGQQSLASVQQIDTMVQHLDAIFELLGDVRSIADQTNLLALNAAIEAARAGEAGRGFAVVAEEVRNLSERSNNFNEQIRKRVASSKEAIAKVRESVGGMASRHQDRSQQARSEVNRLLERIKDINQSLGDGVREVSTSSERIGKAVSEAVRSLQFEDIATQALAAADAHLTRLSSIHDEAGSLPLVRGADAVHVPKTAAQAAPVIAPAAANAANAGTMPAGINGNLAVADWRQPQHKPVAQVSMESGAVELF</sequence>
<evidence type="ECO:0000256" key="10">
    <source>
        <dbReference type="PROSITE-ProRule" id="PRU00284"/>
    </source>
</evidence>
<feature type="coiled-coil region" evidence="11">
    <location>
        <begin position="268"/>
        <end position="295"/>
    </location>
</feature>
<dbReference type="PROSITE" id="PS50111">
    <property type="entry name" value="CHEMOTAXIS_TRANSDUC_2"/>
    <property type="match status" value="1"/>
</dbReference>
<evidence type="ECO:0000256" key="5">
    <source>
        <dbReference type="ARBA" id="ARBA00022692"/>
    </source>
</evidence>
<keyword evidence="6" id="KW-1133">Transmembrane helix</keyword>
<name>I8T3K4_9GAMM</name>
<dbReference type="InterPro" id="IPR004090">
    <property type="entry name" value="Chemotax_Me-accpt_rcpt"/>
</dbReference>
<accession>I8T3K4</accession>
<evidence type="ECO:0000256" key="9">
    <source>
        <dbReference type="ARBA" id="ARBA00029447"/>
    </source>
</evidence>
<dbReference type="SUPFAM" id="SSF58104">
    <property type="entry name" value="Methyl-accepting chemotaxis protein (MCP) signaling domain"/>
    <property type="match status" value="1"/>
</dbReference>
<keyword evidence="4" id="KW-0145">Chemotaxis</keyword>
<dbReference type="OrthoDB" id="5573670at2"/>
<comment type="similarity">
    <text evidence="9">Belongs to the methyl-accepting chemotaxis (MCP) protein family.</text>
</comment>
<comment type="caution">
    <text evidence="13">The sequence shown here is derived from an EMBL/GenBank/DDBJ whole genome shotgun (WGS) entry which is preliminary data.</text>
</comment>
<dbReference type="STRING" id="1172194.WQQ_36700"/>
<keyword evidence="14" id="KW-1185">Reference proteome</keyword>
<feature type="domain" description="Methyl-accepting transducer" evidence="12">
    <location>
        <begin position="88"/>
        <end position="325"/>
    </location>
</feature>
<keyword evidence="8 10" id="KW-0807">Transducer</keyword>
<evidence type="ECO:0000256" key="1">
    <source>
        <dbReference type="ARBA" id="ARBA00004651"/>
    </source>
</evidence>
<keyword evidence="5" id="KW-0812">Transmembrane</keyword>
<evidence type="ECO:0000256" key="11">
    <source>
        <dbReference type="SAM" id="Coils"/>
    </source>
</evidence>
<evidence type="ECO:0000256" key="6">
    <source>
        <dbReference type="ARBA" id="ARBA00022989"/>
    </source>
</evidence>
<keyword evidence="3" id="KW-0488">Methylation</keyword>
<evidence type="ECO:0000256" key="2">
    <source>
        <dbReference type="ARBA" id="ARBA00022475"/>
    </source>
</evidence>